<sequence>MAVRPLVTTGVALVSAGAIVAGAPALFVPHKTVAVASPAAVEAHNTLTQQQIHLLALSLQGAWQSFTQGYGGLWFPGQSPKPAAGFDDGMGDLVDANGTPLYNADGTRATTADLEPGAQYYNLQGAPVYELDEDGGIVTEDDPGNCTADGAVCQDGFTGLAYYLSDNILPLGDIDNIFFEGGFTELAHQAVRTVAVAIDSVDPTGRLDLTRRVDDFFEGGATQLVGNLLLDNLPQDGYAYGLTNSFFFGYGVNSGITAAITYVVDAIAQGTPTPDPNFLNPLDGNPIQTFDTISEDTVLLAKTAEPETTTPTSTGLPNFNKLLSLPTPKLDVESSWEKLSEKLESPTEATLLKDVEVKDLGTVDENVEGGTEGASVVEETKPEPLKVTTPKFELPKIEAPKFEAPKLNLDLKPKPKAKIKEVTAKEEDDAQDAGSTDPKSGNKVAPPILFENGKPRGDYNGKKFLNKLKDAVDKATGGDKDSGDGGGDADK</sequence>
<feature type="compositionally biased region" description="Basic and acidic residues" evidence="1">
    <location>
        <begin position="453"/>
        <end position="491"/>
    </location>
</feature>
<dbReference type="OrthoDB" id="4739125at2"/>
<dbReference type="RefSeq" id="WP_070944867.1">
    <property type="nucleotide sequence ID" value="NZ_MLHV01000008.1"/>
</dbReference>
<organism evidence="2 3">
    <name type="scientific">Mycobacterium syngnathidarum</name>
    <dbReference type="NCBI Taxonomy" id="1908205"/>
    <lineage>
        <taxon>Bacteria</taxon>
        <taxon>Bacillati</taxon>
        <taxon>Actinomycetota</taxon>
        <taxon>Actinomycetes</taxon>
        <taxon>Mycobacteriales</taxon>
        <taxon>Mycobacteriaceae</taxon>
        <taxon>Mycobacterium</taxon>
    </lineage>
</organism>
<reference evidence="2 3" key="1">
    <citation type="submission" date="2016-10" db="EMBL/GenBank/DDBJ databases">
        <title>Evaluation of Human, Animal and Environmental Mycobacterium chelonae Isolates by Core Genome Phylogenomic Analysis, Targeted Gene Comparison, and Anti-microbial Susceptibility Patterns: A Tale of Mistaken Identities.</title>
        <authorList>
            <person name="Fogelson S.B."/>
            <person name="Camus A.C."/>
            <person name="Lorenz W."/>
            <person name="Vasireddy R."/>
            <person name="Vasireddy S."/>
            <person name="Smith T."/>
            <person name="Brown-Elliott B.A."/>
            <person name="Wallace R.J.Jr."/>
            <person name="Hasan N.A."/>
            <person name="Reischl U."/>
            <person name="Sanchez S."/>
        </authorList>
    </citation>
    <scope>NUCLEOTIDE SEQUENCE [LARGE SCALE GENOMIC DNA]</scope>
    <source>
        <strain evidence="2 3">24999</strain>
    </source>
</reference>
<dbReference type="EMBL" id="MLHV01000008">
    <property type="protein sequence ID" value="OHU01190.1"/>
    <property type="molecule type" value="Genomic_DNA"/>
</dbReference>
<dbReference type="AlphaFoldDB" id="A0A1S1K5B4"/>
<evidence type="ECO:0000313" key="3">
    <source>
        <dbReference type="Proteomes" id="UP000179636"/>
    </source>
</evidence>
<evidence type="ECO:0000313" key="2">
    <source>
        <dbReference type="EMBL" id="OHU01190.1"/>
    </source>
</evidence>
<accession>A0A1S1K5B4</accession>
<comment type="caution">
    <text evidence="2">The sequence shown here is derived from an EMBL/GenBank/DDBJ whole genome shotgun (WGS) entry which is preliminary data.</text>
</comment>
<keyword evidence="3" id="KW-1185">Reference proteome</keyword>
<protein>
    <submittedName>
        <fullName evidence="2">Uncharacterized protein</fullName>
    </submittedName>
</protein>
<evidence type="ECO:0000256" key="1">
    <source>
        <dbReference type="SAM" id="MobiDB-lite"/>
    </source>
</evidence>
<name>A0A1S1K5B4_9MYCO</name>
<feature type="region of interest" description="Disordered" evidence="1">
    <location>
        <begin position="418"/>
        <end position="491"/>
    </location>
</feature>
<gene>
    <name evidence="2" type="ORF">BKG61_11540</name>
</gene>
<proteinExistence type="predicted"/>
<dbReference type="Proteomes" id="UP000179636">
    <property type="component" value="Unassembled WGS sequence"/>
</dbReference>